<keyword evidence="1" id="KW-0472">Membrane</keyword>
<sequence>MWSDDEMRSYLAVPFLRDYNADIYKIPLLGSTYWGASTELIVRTSTGIVIISIISCWTIYFCIWTGYTIYKTLNTVEMSKNTKKMHRNLLTALAIQTFIPFAISYIPCVAAWSVPIIHVDTKSLNNVTAIIAVAAFPFIDPLAIMLLVPDYRKAFFRMFLPCLHNPARTYPESTVGESSTRA</sequence>
<proteinExistence type="predicted"/>
<keyword evidence="3" id="KW-1185">Reference proteome</keyword>
<organism evidence="3">
    <name type="scientific">Caenorhabditis brenneri</name>
    <name type="common">Nematode worm</name>
    <dbReference type="NCBI Taxonomy" id="135651"/>
    <lineage>
        <taxon>Eukaryota</taxon>
        <taxon>Metazoa</taxon>
        <taxon>Ecdysozoa</taxon>
        <taxon>Nematoda</taxon>
        <taxon>Chromadorea</taxon>
        <taxon>Rhabditida</taxon>
        <taxon>Rhabditina</taxon>
        <taxon>Rhabditomorpha</taxon>
        <taxon>Rhabditoidea</taxon>
        <taxon>Rhabditidae</taxon>
        <taxon>Peloderinae</taxon>
        <taxon>Caenorhabditis</taxon>
    </lineage>
</organism>
<dbReference type="EMBL" id="GL379804">
    <property type="protein sequence ID" value="EGT39001.1"/>
    <property type="molecule type" value="Genomic_DNA"/>
</dbReference>
<dbReference type="HOGENOM" id="CLU_036335_0_1_1"/>
<reference evidence="3" key="1">
    <citation type="submission" date="2011-07" db="EMBL/GenBank/DDBJ databases">
        <authorList>
            <consortium name="Caenorhabditis brenneri Sequencing and Analysis Consortium"/>
            <person name="Wilson R.K."/>
        </authorList>
    </citation>
    <scope>NUCLEOTIDE SEQUENCE [LARGE SCALE GENOMIC DNA]</scope>
    <source>
        <strain evidence="3">PB2801</strain>
    </source>
</reference>
<name>G0MPB4_CAEBE</name>
<evidence type="ECO:0000313" key="2">
    <source>
        <dbReference type="EMBL" id="EGT39001.1"/>
    </source>
</evidence>
<dbReference type="SUPFAM" id="SSF81321">
    <property type="entry name" value="Family A G protein-coupled receptor-like"/>
    <property type="match status" value="1"/>
</dbReference>
<protein>
    <submittedName>
        <fullName evidence="2">Uncharacterized protein</fullName>
    </submittedName>
</protein>
<feature type="transmembrane region" description="Helical" evidence="1">
    <location>
        <begin position="48"/>
        <end position="70"/>
    </location>
</feature>
<dbReference type="PANTHER" id="PTHR45907:SF1">
    <property type="entry name" value="SERPENTINE RECEPTOR, CLASS J"/>
    <property type="match status" value="1"/>
</dbReference>
<keyword evidence="1" id="KW-0812">Transmembrane</keyword>
<evidence type="ECO:0000256" key="1">
    <source>
        <dbReference type="SAM" id="Phobius"/>
    </source>
</evidence>
<dbReference type="PANTHER" id="PTHR45907">
    <property type="entry name" value="SERPENTINE RECEPTOR, CLASS J"/>
    <property type="match status" value="1"/>
</dbReference>
<dbReference type="OMA" id="NCKIREM"/>
<keyword evidence="1" id="KW-1133">Transmembrane helix</keyword>
<dbReference type="eggNOG" id="ENOG502QYSV">
    <property type="taxonomic scope" value="Eukaryota"/>
</dbReference>
<dbReference type="InterPro" id="IPR019423">
    <property type="entry name" value="7TM_GPCR_serpentine_rcpt_Srj"/>
</dbReference>
<evidence type="ECO:0000313" key="3">
    <source>
        <dbReference type="Proteomes" id="UP000008068"/>
    </source>
</evidence>
<dbReference type="AlphaFoldDB" id="G0MPB4"/>
<dbReference type="OrthoDB" id="5877015at2759"/>
<dbReference type="InParanoid" id="G0MPB4"/>
<dbReference type="STRING" id="135651.G0MPB4"/>
<accession>G0MPB4</accession>
<feature type="transmembrane region" description="Helical" evidence="1">
    <location>
        <begin position="126"/>
        <end position="148"/>
    </location>
</feature>
<gene>
    <name evidence="2" type="ORF">CAEBREN_04426</name>
</gene>
<feature type="transmembrane region" description="Helical" evidence="1">
    <location>
        <begin position="90"/>
        <end position="114"/>
    </location>
</feature>
<dbReference type="Pfam" id="PF10319">
    <property type="entry name" value="7TM_GPCR_Srj"/>
    <property type="match status" value="1"/>
</dbReference>
<dbReference type="Proteomes" id="UP000008068">
    <property type="component" value="Unassembled WGS sequence"/>
</dbReference>